<feature type="domain" description="Sodium/calcium exchanger membrane region" evidence="6">
    <location>
        <begin position="228"/>
        <end position="371"/>
    </location>
</feature>
<evidence type="ECO:0000256" key="4">
    <source>
        <dbReference type="ARBA" id="ARBA00023136"/>
    </source>
</evidence>
<keyword evidence="2 5" id="KW-0812">Transmembrane</keyword>
<protein>
    <submittedName>
        <fullName evidence="7">Cation:H+ antiporter</fullName>
    </submittedName>
</protein>
<dbReference type="EMBL" id="CP026923">
    <property type="protein sequence ID" value="AVG24121.1"/>
    <property type="molecule type" value="Genomic_DNA"/>
</dbReference>
<feature type="transmembrane region" description="Helical" evidence="5">
    <location>
        <begin position="223"/>
        <end position="247"/>
    </location>
</feature>
<accession>A0A2L2BR29</accession>
<dbReference type="NCBIfam" id="TIGR00367">
    <property type="entry name" value="calcium/sodium antiporter"/>
    <property type="match status" value="1"/>
</dbReference>
<comment type="subcellular location">
    <subcellularLocation>
        <location evidence="1">Membrane</location>
        <topology evidence="1">Multi-pass membrane protein</topology>
    </subcellularLocation>
</comment>
<dbReference type="PANTHER" id="PTHR10846">
    <property type="entry name" value="SODIUM/POTASSIUM/CALCIUM EXCHANGER"/>
    <property type="match status" value="1"/>
</dbReference>
<evidence type="ECO:0000256" key="1">
    <source>
        <dbReference type="ARBA" id="ARBA00004141"/>
    </source>
</evidence>
<feature type="transmembrane region" description="Helical" evidence="5">
    <location>
        <begin position="158"/>
        <end position="175"/>
    </location>
</feature>
<dbReference type="GO" id="GO:0005262">
    <property type="term" value="F:calcium channel activity"/>
    <property type="evidence" value="ECO:0007669"/>
    <property type="project" value="TreeGrafter"/>
</dbReference>
<dbReference type="KEGG" id="psai:C3B54_111161"/>
<feature type="transmembrane region" description="Helical" evidence="5">
    <location>
        <begin position="358"/>
        <end position="375"/>
    </location>
</feature>
<dbReference type="AlphaFoldDB" id="A0A2L2BR29"/>
<dbReference type="Proteomes" id="UP000243077">
    <property type="component" value="Chromosome"/>
</dbReference>
<keyword evidence="4 5" id="KW-0472">Membrane</keyword>
<keyword evidence="3 5" id="KW-1133">Transmembrane helix</keyword>
<gene>
    <name evidence="7" type="ORF">C3B54_111161</name>
</gene>
<evidence type="ECO:0000259" key="6">
    <source>
        <dbReference type="Pfam" id="PF01699"/>
    </source>
</evidence>
<feature type="transmembrane region" description="Helical" evidence="5">
    <location>
        <begin position="84"/>
        <end position="104"/>
    </location>
</feature>
<dbReference type="PANTHER" id="PTHR10846:SF8">
    <property type="entry name" value="INNER MEMBRANE PROTEIN YRBG"/>
    <property type="match status" value="1"/>
</dbReference>
<dbReference type="Pfam" id="PF01699">
    <property type="entry name" value="Na_Ca_ex"/>
    <property type="match status" value="2"/>
</dbReference>
<feature type="transmembrane region" description="Helical" evidence="5">
    <location>
        <begin position="181"/>
        <end position="202"/>
    </location>
</feature>
<evidence type="ECO:0000256" key="5">
    <source>
        <dbReference type="SAM" id="Phobius"/>
    </source>
</evidence>
<feature type="transmembrane region" description="Helical" evidence="5">
    <location>
        <begin position="293"/>
        <end position="315"/>
    </location>
</feature>
<dbReference type="GO" id="GO:0008273">
    <property type="term" value="F:calcium, potassium:sodium antiporter activity"/>
    <property type="evidence" value="ECO:0007669"/>
    <property type="project" value="TreeGrafter"/>
</dbReference>
<feature type="transmembrane region" description="Helical" evidence="5">
    <location>
        <begin position="124"/>
        <end position="146"/>
    </location>
</feature>
<dbReference type="GO" id="GO:0006874">
    <property type="term" value="P:intracellular calcium ion homeostasis"/>
    <property type="evidence" value="ECO:0007669"/>
    <property type="project" value="TreeGrafter"/>
</dbReference>
<dbReference type="Gene3D" id="1.20.1420.30">
    <property type="entry name" value="NCX, central ion-binding region"/>
    <property type="match status" value="2"/>
</dbReference>
<keyword evidence="8" id="KW-1185">Reference proteome</keyword>
<name>A0A2L2BR29_9MICO</name>
<reference evidence="7 8" key="1">
    <citation type="submission" date="2018-02" db="EMBL/GenBank/DDBJ databases">
        <title>Complete genome of the streamlined marine actinobacterium Pontimonas salivibrio CL-TW6 adapted to coastal planktonic lifestype.</title>
        <authorList>
            <person name="Cho B.C."/>
            <person name="Hardies S.C."/>
            <person name="Jang G.I."/>
            <person name="Hwang C.Y."/>
        </authorList>
    </citation>
    <scope>NUCLEOTIDE SEQUENCE [LARGE SCALE GENOMIC DNA]</scope>
    <source>
        <strain evidence="7 8">CL-TW6</strain>
    </source>
</reference>
<feature type="domain" description="Sodium/calcium exchanger membrane region" evidence="6">
    <location>
        <begin position="60"/>
        <end position="198"/>
    </location>
</feature>
<organism evidence="7 8">
    <name type="scientific">Pontimonas salivibrio</name>
    <dbReference type="NCBI Taxonomy" id="1159327"/>
    <lineage>
        <taxon>Bacteria</taxon>
        <taxon>Bacillati</taxon>
        <taxon>Actinomycetota</taxon>
        <taxon>Actinomycetes</taxon>
        <taxon>Micrococcales</taxon>
        <taxon>Microbacteriaceae</taxon>
        <taxon>Pontimonas</taxon>
    </lineage>
</organism>
<evidence type="ECO:0000256" key="2">
    <source>
        <dbReference type="ARBA" id="ARBA00022692"/>
    </source>
</evidence>
<proteinExistence type="predicted"/>
<feature type="transmembrane region" description="Helical" evidence="5">
    <location>
        <begin position="52"/>
        <end position="72"/>
    </location>
</feature>
<feature type="transmembrane region" description="Helical" evidence="5">
    <location>
        <begin position="381"/>
        <end position="405"/>
    </location>
</feature>
<evidence type="ECO:0000313" key="7">
    <source>
        <dbReference type="EMBL" id="AVG24121.1"/>
    </source>
</evidence>
<feature type="transmembrane region" description="Helical" evidence="5">
    <location>
        <begin position="327"/>
        <end position="351"/>
    </location>
</feature>
<dbReference type="InterPro" id="IPR004481">
    <property type="entry name" value="K/Na/Ca-exchanger"/>
</dbReference>
<dbReference type="InterPro" id="IPR004837">
    <property type="entry name" value="NaCa_Exmemb"/>
</dbReference>
<evidence type="ECO:0000256" key="3">
    <source>
        <dbReference type="ARBA" id="ARBA00022989"/>
    </source>
</evidence>
<dbReference type="InterPro" id="IPR044880">
    <property type="entry name" value="NCX_ion-bd_dom_sf"/>
</dbReference>
<sequence length="420" mass="43509">MPFEKAVTQLGRVWKHAKKSLGRLWGVNARAFLARWSVTRCIRLQTPSFDSLGAVLLLDIGLVLLGLTLLIAGGEALVRGASTLAARVGISPLVIGLIVVSSATSAPEFAVTIGAVVEGEPGLAVGNVIGSNIANVLLILGFSAMVSPLAINRQVVRFDIPVMLGVTALFLGLTLDGEIGLIDGILLLLGLVLHAVVSVVIGRRDAATLDQPDAEAALNTKPVPLWLAALLLVGGVALLVGGAQALVTGAVNIALDLGVSSLVVGLTVVAIGTSLPELATSLVAIRRGERDMAVGNIVGSNIFNIGLVMGVPAIIFREGIPVPQAAVALDIPLMLAAALALLPIAFTGFIVARWEGTLFVALYVSYLAYVVLAATEHDAVTGFSIVMLWFVLPLIAITVIALSAYEIRLHRKKPPASSGN</sequence>
<dbReference type="GO" id="GO:0005886">
    <property type="term" value="C:plasma membrane"/>
    <property type="evidence" value="ECO:0007669"/>
    <property type="project" value="TreeGrafter"/>
</dbReference>
<evidence type="ECO:0000313" key="8">
    <source>
        <dbReference type="Proteomes" id="UP000243077"/>
    </source>
</evidence>